<protein>
    <submittedName>
        <fullName evidence="2">Uncharacterized protein</fullName>
    </submittedName>
</protein>
<feature type="signal peptide" evidence="1">
    <location>
        <begin position="1"/>
        <end position="20"/>
    </location>
</feature>
<feature type="chain" id="PRO_5040847300" evidence="1">
    <location>
        <begin position="21"/>
        <end position="121"/>
    </location>
</feature>
<dbReference type="AlphaFoldDB" id="A0A9W8X3L2"/>
<sequence length="121" mass="12345">MRSFQAVIVFLFALVAGVFAAEPESYDATVYITSTLYRVNTVTMQSSPAYSVANQTSTIPAPTYAAPSVTGSYPAGNGTGIVKPTGSATKPSTPEFTGAASSLNVNALVVALVAGASYLVL</sequence>
<organism evidence="2 3">
    <name type="scientific">Didymella glomerata</name>
    <dbReference type="NCBI Taxonomy" id="749621"/>
    <lineage>
        <taxon>Eukaryota</taxon>
        <taxon>Fungi</taxon>
        <taxon>Dikarya</taxon>
        <taxon>Ascomycota</taxon>
        <taxon>Pezizomycotina</taxon>
        <taxon>Dothideomycetes</taxon>
        <taxon>Pleosporomycetidae</taxon>
        <taxon>Pleosporales</taxon>
        <taxon>Pleosporineae</taxon>
        <taxon>Didymellaceae</taxon>
        <taxon>Didymella</taxon>
    </lineage>
</organism>
<proteinExistence type="predicted"/>
<dbReference type="Proteomes" id="UP001140562">
    <property type="component" value="Unassembled WGS sequence"/>
</dbReference>
<evidence type="ECO:0000256" key="1">
    <source>
        <dbReference type="SAM" id="SignalP"/>
    </source>
</evidence>
<evidence type="ECO:0000313" key="2">
    <source>
        <dbReference type="EMBL" id="KAJ4339782.1"/>
    </source>
</evidence>
<keyword evidence="1" id="KW-0732">Signal</keyword>
<evidence type="ECO:0000313" key="3">
    <source>
        <dbReference type="Proteomes" id="UP001140562"/>
    </source>
</evidence>
<keyword evidence="3" id="KW-1185">Reference proteome</keyword>
<comment type="caution">
    <text evidence="2">The sequence shown here is derived from an EMBL/GenBank/DDBJ whole genome shotgun (WGS) entry which is preliminary data.</text>
</comment>
<dbReference type="OrthoDB" id="3787314at2759"/>
<name>A0A9W8X3L2_9PLEO</name>
<dbReference type="EMBL" id="JAPEUV010000020">
    <property type="protein sequence ID" value="KAJ4339782.1"/>
    <property type="molecule type" value="Genomic_DNA"/>
</dbReference>
<reference evidence="2" key="1">
    <citation type="submission" date="2022-10" db="EMBL/GenBank/DDBJ databases">
        <title>Tapping the CABI collections for fungal endophytes: first genome assemblies for Collariella, Neodidymelliopsis, Ascochyta clinopodiicola, Didymella pomorum, Didymosphaeria variabile, Neocosmospora piperis and Neocucurbitaria cava.</title>
        <authorList>
            <person name="Hill R."/>
        </authorList>
    </citation>
    <scope>NUCLEOTIDE SEQUENCE</scope>
    <source>
        <strain evidence="2">IMI 360193</strain>
    </source>
</reference>
<accession>A0A9W8X3L2</accession>
<gene>
    <name evidence="2" type="ORF">N0V87_002982</name>
</gene>